<evidence type="ECO:0000256" key="3">
    <source>
        <dbReference type="PROSITE-ProRule" id="PRU00169"/>
    </source>
</evidence>
<feature type="modified residue" description="4-aspartylphosphate" evidence="3">
    <location>
        <position position="57"/>
    </location>
</feature>
<accession>A0ABW7N4B1</accession>
<dbReference type="EMBL" id="JBIPKE010000011">
    <property type="protein sequence ID" value="MFH6982281.1"/>
    <property type="molecule type" value="Genomic_DNA"/>
</dbReference>
<name>A0ABW7N4B1_9BACT</name>
<comment type="caution">
    <text evidence="6">The sequence shown here is derived from an EMBL/GenBank/DDBJ whole genome shotgun (WGS) entry which is preliminary data.</text>
</comment>
<dbReference type="CDD" id="cd06170">
    <property type="entry name" value="LuxR_C_like"/>
    <property type="match status" value="1"/>
</dbReference>
<keyword evidence="1 3" id="KW-0597">Phosphoprotein</keyword>
<dbReference type="PROSITE" id="PS50043">
    <property type="entry name" value="HTH_LUXR_2"/>
    <property type="match status" value="1"/>
</dbReference>
<dbReference type="Pfam" id="PF00072">
    <property type="entry name" value="Response_reg"/>
    <property type="match status" value="1"/>
</dbReference>
<dbReference type="Pfam" id="PF00196">
    <property type="entry name" value="GerE"/>
    <property type="match status" value="1"/>
</dbReference>
<evidence type="ECO:0000256" key="1">
    <source>
        <dbReference type="ARBA" id="ARBA00022553"/>
    </source>
</evidence>
<dbReference type="RefSeq" id="WP_395416030.1">
    <property type="nucleotide sequence ID" value="NZ_JBIPKE010000011.1"/>
</dbReference>
<feature type="domain" description="Response regulatory" evidence="5">
    <location>
        <begin position="6"/>
        <end position="122"/>
    </location>
</feature>
<proteinExistence type="predicted"/>
<dbReference type="Proteomes" id="UP001610063">
    <property type="component" value="Unassembled WGS sequence"/>
</dbReference>
<keyword evidence="7" id="KW-1185">Reference proteome</keyword>
<feature type="domain" description="HTH luxR-type" evidence="4">
    <location>
        <begin position="149"/>
        <end position="214"/>
    </location>
</feature>
<sequence>MKNKIRILLVDDHPMIRDAIRQYFSTNEEIEILDEANNGQEALQKLEEKDFDLIITDMAMPDMNGVEFMTALQDRQIKQDVLVVSMINEVSQIKKMISLGAKGYVLKNSPKEEILKAIKTISGGENYYTREVYDIIMGQLSGKKPALQRVSLEVTLTKREKEIVRLIMEEHSNQVIADMLFISVRTVEAHKRNILEKTGCKTMAGLAIYAIEKGII</sequence>
<dbReference type="PRINTS" id="PR00038">
    <property type="entry name" value="HTHLUXR"/>
</dbReference>
<dbReference type="Gene3D" id="3.40.50.2300">
    <property type="match status" value="1"/>
</dbReference>
<protein>
    <submittedName>
        <fullName evidence="6">Response regulator</fullName>
    </submittedName>
</protein>
<dbReference type="PANTHER" id="PTHR43214">
    <property type="entry name" value="TWO-COMPONENT RESPONSE REGULATOR"/>
    <property type="match status" value="1"/>
</dbReference>
<dbReference type="PANTHER" id="PTHR43214:SF43">
    <property type="entry name" value="TWO-COMPONENT RESPONSE REGULATOR"/>
    <property type="match status" value="1"/>
</dbReference>
<dbReference type="PROSITE" id="PS50110">
    <property type="entry name" value="RESPONSE_REGULATORY"/>
    <property type="match status" value="1"/>
</dbReference>
<dbReference type="CDD" id="cd17535">
    <property type="entry name" value="REC_NarL-like"/>
    <property type="match status" value="1"/>
</dbReference>
<evidence type="ECO:0000259" key="5">
    <source>
        <dbReference type="PROSITE" id="PS50110"/>
    </source>
</evidence>
<dbReference type="SUPFAM" id="SSF52172">
    <property type="entry name" value="CheY-like"/>
    <property type="match status" value="1"/>
</dbReference>
<dbReference type="SMART" id="SM00421">
    <property type="entry name" value="HTH_LUXR"/>
    <property type="match status" value="1"/>
</dbReference>
<evidence type="ECO:0000313" key="6">
    <source>
        <dbReference type="EMBL" id="MFH6982281.1"/>
    </source>
</evidence>
<gene>
    <name evidence="6" type="ORF">ACHKAR_02470</name>
</gene>
<dbReference type="SMART" id="SM00448">
    <property type="entry name" value="REC"/>
    <property type="match status" value="1"/>
</dbReference>
<dbReference type="InterPro" id="IPR000792">
    <property type="entry name" value="Tscrpt_reg_LuxR_C"/>
</dbReference>
<evidence type="ECO:0000256" key="2">
    <source>
        <dbReference type="ARBA" id="ARBA00023125"/>
    </source>
</evidence>
<dbReference type="InterPro" id="IPR001789">
    <property type="entry name" value="Sig_transdc_resp-reg_receiver"/>
</dbReference>
<dbReference type="InterPro" id="IPR039420">
    <property type="entry name" value="WalR-like"/>
</dbReference>
<evidence type="ECO:0000259" key="4">
    <source>
        <dbReference type="PROSITE" id="PS50043"/>
    </source>
</evidence>
<reference evidence="6 7" key="1">
    <citation type="journal article" date="2013" name="Int. J. Syst. Evol. Microbiol.">
        <title>Marinoscillum luteum sp. nov., isolated from marine sediment.</title>
        <authorList>
            <person name="Cha I.T."/>
            <person name="Park S.J."/>
            <person name="Kim S.J."/>
            <person name="Kim J.G."/>
            <person name="Jung M.Y."/>
            <person name="Shin K.S."/>
            <person name="Kwon K.K."/>
            <person name="Yang S.H."/>
            <person name="Seo Y.S."/>
            <person name="Rhee S.K."/>
        </authorList>
    </citation>
    <scope>NUCLEOTIDE SEQUENCE [LARGE SCALE GENOMIC DNA]</scope>
    <source>
        <strain evidence="6 7">KCTC 23939</strain>
    </source>
</reference>
<keyword evidence="2" id="KW-0238">DNA-binding</keyword>
<organism evidence="6 7">
    <name type="scientific">Marinoscillum luteum</name>
    <dbReference type="NCBI Taxonomy" id="861051"/>
    <lineage>
        <taxon>Bacteria</taxon>
        <taxon>Pseudomonadati</taxon>
        <taxon>Bacteroidota</taxon>
        <taxon>Cytophagia</taxon>
        <taxon>Cytophagales</taxon>
        <taxon>Reichenbachiellaceae</taxon>
        <taxon>Marinoscillum</taxon>
    </lineage>
</organism>
<dbReference type="InterPro" id="IPR011006">
    <property type="entry name" value="CheY-like_superfamily"/>
</dbReference>
<dbReference type="SUPFAM" id="SSF46894">
    <property type="entry name" value="C-terminal effector domain of the bipartite response regulators"/>
    <property type="match status" value="1"/>
</dbReference>
<dbReference type="InterPro" id="IPR058245">
    <property type="entry name" value="NreC/VraR/RcsB-like_REC"/>
</dbReference>
<dbReference type="InterPro" id="IPR016032">
    <property type="entry name" value="Sig_transdc_resp-reg_C-effctor"/>
</dbReference>
<evidence type="ECO:0000313" key="7">
    <source>
        <dbReference type="Proteomes" id="UP001610063"/>
    </source>
</evidence>